<sequence>MTKYEIMALIMRKESQFDGDPFTIAAKLASCLEPLSERLCDEELAELIQIGSAVYQYGVDQCKQAVPLEDLFPACENWPLPLPARSGFRHRQPR</sequence>
<evidence type="ECO:0000313" key="2">
    <source>
        <dbReference type="Proteomes" id="UP000031572"/>
    </source>
</evidence>
<dbReference type="OrthoDB" id="8778744at2"/>
<dbReference type="Proteomes" id="UP000031572">
    <property type="component" value="Unassembled WGS sequence"/>
</dbReference>
<accession>A0A0C2BIF4</accession>
<dbReference type="EMBL" id="JWJG01000028">
    <property type="protein sequence ID" value="KIF79789.1"/>
    <property type="molecule type" value="Genomic_DNA"/>
</dbReference>
<organism evidence="1 2">
    <name type="scientific">Noviherbaspirillum autotrophicum</name>
    <dbReference type="NCBI Taxonomy" id="709839"/>
    <lineage>
        <taxon>Bacteria</taxon>
        <taxon>Pseudomonadati</taxon>
        <taxon>Pseudomonadota</taxon>
        <taxon>Betaproteobacteria</taxon>
        <taxon>Burkholderiales</taxon>
        <taxon>Oxalobacteraceae</taxon>
        <taxon>Noviherbaspirillum</taxon>
    </lineage>
</organism>
<proteinExistence type="predicted"/>
<gene>
    <name evidence="1" type="ORF">TSA66_01370</name>
</gene>
<protein>
    <submittedName>
        <fullName evidence="1">Uncharacterized protein</fullName>
    </submittedName>
</protein>
<evidence type="ECO:0000313" key="1">
    <source>
        <dbReference type="EMBL" id="KIF79789.1"/>
    </source>
</evidence>
<reference evidence="1 2" key="1">
    <citation type="submission" date="2014-12" db="EMBL/GenBank/DDBJ databases">
        <title>Denitrispirillum autotrophicum gen. nov., sp. nov., Denitrifying, Facultatively Autotrophic Bacteria Isolated from Rice Paddy Soil.</title>
        <authorList>
            <person name="Ishii S."/>
            <person name="Ashida N."/>
            <person name="Ohno H."/>
            <person name="Otsuka S."/>
            <person name="Yokota A."/>
            <person name="Senoo K."/>
        </authorList>
    </citation>
    <scope>NUCLEOTIDE SEQUENCE [LARGE SCALE GENOMIC DNA]</scope>
    <source>
        <strain evidence="1 2">TSA66</strain>
    </source>
</reference>
<comment type="caution">
    <text evidence="1">The sequence shown here is derived from an EMBL/GenBank/DDBJ whole genome shotgun (WGS) entry which is preliminary data.</text>
</comment>
<name>A0A0C2BIF4_9BURK</name>
<dbReference type="RefSeq" id="WP_040038703.1">
    <property type="nucleotide sequence ID" value="NZ_JWJG01000028.1"/>
</dbReference>
<keyword evidence="2" id="KW-1185">Reference proteome</keyword>
<dbReference type="AlphaFoldDB" id="A0A0C2BIF4"/>